<proteinExistence type="predicted"/>
<evidence type="ECO:0000256" key="1">
    <source>
        <dbReference type="SAM" id="MobiDB-lite"/>
    </source>
</evidence>
<name>A0ABP0M1R3_9DINO</name>
<accession>A0ABP0M1R3</accession>
<gene>
    <name evidence="2" type="ORF">SCF082_LOCUS25159</name>
</gene>
<feature type="region of interest" description="Disordered" evidence="1">
    <location>
        <begin position="25"/>
        <end position="48"/>
    </location>
</feature>
<evidence type="ECO:0000313" key="2">
    <source>
        <dbReference type="EMBL" id="CAK9044225.1"/>
    </source>
</evidence>
<keyword evidence="3" id="KW-1185">Reference proteome</keyword>
<sequence>MPHYEISQEDMMMQLDDTFGNFLMEHRSPAAKRSRGHEEGSSDTSNQLPKLMQLLAQLALRHESQLQALATQDTFILFLQPGTASMIPTLVQSTKNWKQSLDQQKATQSLRQL</sequence>
<dbReference type="Proteomes" id="UP001642464">
    <property type="component" value="Unassembled WGS sequence"/>
</dbReference>
<reference evidence="2 3" key="1">
    <citation type="submission" date="2024-02" db="EMBL/GenBank/DDBJ databases">
        <authorList>
            <person name="Chen Y."/>
            <person name="Shah S."/>
            <person name="Dougan E. K."/>
            <person name="Thang M."/>
            <person name="Chan C."/>
        </authorList>
    </citation>
    <scope>NUCLEOTIDE SEQUENCE [LARGE SCALE GENOMIC DNA]</scope>
</reference>
<comment type="caution">
    <text evidence="2">The sequence shown here is derived from an EMBL/GenBank/DDBJ whole genome shotgun (WGS) entry which is preliminary data.</text>
</comment>
<protein>
    <submittedName>
        <fullName evidence="2">Catechol O-methyltransferase 1</fullName>
    </submittedName>
</protein>
<feature type="non-terminal residue" evidence="2">
    <location>
        <position position="113"/>
    </location>
</feature>
<evidence type="ECO:0000313" key="3">
    <source>
        <dbReference type="Proteomes" id="UP001642464"/>
    </source>
</evidence>
<dbReference type="EMBL" id="CAXAMM010018802">
    <property type="protein sequence ID" value="CAK9044225.1"/>
    <property type="molecule type" value="Genomic_DNA"/>
</dbReference>
<organism evidence="2 3">
    <name type="scientific">Durusdinium trenchii</name>
    <dbReference type="NCBI Taxonomy" id="1381693"/>
    <lineage>
        <taxon>Eukaryota</taxon>
        <taxon>Sar</taxon>
        <taxon>Alveolata</taxon>
        <taxon>Dinophyceae</taxon>
        <taxon>Suessiales</taxon>
        <taxon>Symbiodiniaceae</taxon>
        <taxon>Durusdinium</taxon>
    </lineage>
</organism>